<dbReference type="STRING" id="1520.LF65_03541"/>
<reference evidence="3" key="1">
    <citation type="submission" date="2014-12" db="EMBL/GenBank/DDBJ databases">
        <title>Genome sequence of Clostridium beijerinckii strain 59B.</title>
        <authorList>
            <person name="Little G.T."/>
            <person name="Minton N.P."/>
        </authorList>
    </citation>
    <scope>NUCLEOTIDE SEQUENCE [LARGE SCALE GENOMIC DNA]</scope>
    <source>
        <strain evidence="3">59B</strain>
    </source>
</reference>
<dbReference type="PANTHER" id="PTHR43346:SF1">
    <property type="entry name" value="QUERCETIN 2,3-DIOXYGENASE-RELATED"/>
    <property type="match status" value="1"/>
</dbReference>
<dbReference type="EMBL" id="CP010086">
    <property type="protein sequence ID" value="AJH00098.1"/>
    <property type="molecule type" value="Genomic_DNA"/>
</dbReference>
<accession>A0A0B5QQ29</accession>
<proteinExistence type="predicted"/>
<dbReference type="InterPro" id="IPR014710">
    <property type="entry name" value="RmlC-like_jellyroll"/>
</dbReference>
<name>A0A0B5QQ29_CLOBE</name>
<dbReference type="Pfam" id="PF07883">
    <property type="entry name" value="Cupin_2"/>
    <property type="match status" value="1"/>
</dbReference>
<organism evidence="2 3">
    <name type="scientific">Clostridium beijerinckii</name>
    <name type="common">Clostridium MP</name>
    <dbReference type="NCBI Taxonomy" id="1520"/>
    <lineage>
        <taxon>Bacteria</taxon>
        <taxon>Bacillati</taxon>
        <taxon>Bacillota</taxon>
        <taxon>Clostridia</taxon>
        <taxon>Eubacteriales</taxon>
        <taxon>Clostridiaceae</taxon>
        <taxon>Clostridium</taxon>
    </lineage>
</organism>
<dbReference type="PANTHER" id="PTHR43346">
    <property type="entry name" value="LIGAND BINDING DOMAIN PROTEIN, PUTATIVE (AFU_ORTHOLOGUE AFUA_6G14370)-RELATED"/>
    <property type="match status" value="1"/>
</dbReference>
<dbReference type="Gene3D" id="2.60.120.10">
    <property type="entry name" value="Jelly Rolls"/>
    <property type="match status" value="1"/>
</dbReference>
<evidence type="ECO:0000313" key="3">
    <source>
        <dbReference type="Proteomes" id="UP000031866"/>
    </source>
</evidence>
<dbReference type="InterPro" id="IPR013096">
    <property type="entry name" value="Cupin_2"/>
</dbReference>
<dbReference type="InterPro" id="IPR052538">
    <property type="entry name" value="Flavonoid_dioxygenase-like"/>
</dbReference>
<dbReference type="AlphaFoldDB" id="A0A0B5QQ29"/>
<dbReference type="RefSeq" id="WP_041897653.1">
    <property type="nucleotide sequence ID" value="NZ_CP010086.2"/>
</dbReference>
<gene>
    <name evidence="2" type="ORF">LF65_03541</name>
</gene>
<feature type="domain" description="Cupin type-2" evidence="1">
    <location>
        <begin position="31"/>
        <end position="95"/>
    </location>
</feature>
<dbReference type="OrthoDB" id="9797047at2"/>
<sequence length="102" mass="11569">MKILNINDITEKIKRKALFTEGTMDSGILFYEPGETMTPHKHSDLDEIFYVISGKGIITINGKDFSIKENDVMLSPHEESHGFTNNGDEKLVILQIKNTIMK</sequence>
<protein>
    <submittedName>
        <fullName evidence="2">Cupin</fullName>
    </submittedName>
</protein>
<evidence type="ECO:0000313" key="2">
    <source>
        <dbReference type="EMBL" id="AJH00098.1"/>
    </source>
</evidence>
<dbReference type="SUPFAM" id="SSF51182">
    <property type="entry name" value="RmlC-like cupins"/>
    <property type="match status" value="1"/>
</dbReference>
<dbReference type="InterPro" id="IPR011051">
    <property type="entry name" value="RmlC_Cupin_sf"/>
</dbReference>
<dbReference type="Proteomes" id="UP000031866">
    <property type="component" value="Chromosome"/>
</dbReference>
<evidence type="ECO:0000259" key="1">
    <source>
        <dbReference type="Pfam" id="PF07883"/>
    </source>
</evidence>
<dbReference type="KEGG" id="cbei:LF65_03541"/>